<dbReference type="NCBIfam" id="NF005589">
    <property type="entry name" value="PRK07314.1"/>
    <property type="match status" value="1"/>
</dbReference>
<organism evidence="5 6">
    <name type="scientific">Streptomyces puniciscabiei</name>
    <dbReference type="NCBI Taxonomy" id="164348"/>
    <lineage>
        <taxon>Bacteria</taxon>
        <taxon>Bacillati</taxon>
        <taxon>Actinomycetota</taxon>
        <taxon>Actinomycetes</taxon>
        <taxon>Kitasatosporales</taxon>
        <taxon>Streptomycetaceae</taxon>
        <taxon>Streptomyces</taxon>
    </lineage>
</organism>
<dbReference type="GO" id="GO:0006633">
    <property type="term" value="P:fatty acid biosynthetic process"/>
    <property type="evidence" value="ECO:0007669"/>
    <property type="project" value="TreeGrafter"/>
</dbReference>
<dbReference type="GO" id="GO:0004315">
    <property type="term" value="F:3-oxoacyl-[acyl-carrier-protein] synthase activity"/>
    <property type="evidence" value="ECO:0007669"/>
    <property type="project" value="TreeGrafter"/>
</dbReference>
<name>A0A542SXD2_9ACTN</name>
<dbReference type="PANTHER" id="PTHR11712">
    <property type="entry name" value="POLYKETIDE SYNTHASE-RELATED"/>
    <property type="match status" value="1"/>
</dbReference>
<dbReference type="RefSeq" id="WP_055705654.1">
    <property type="nucleotide sequence ID" value="NZ_JBPJFI010000003.1"/>
</dbReference>
<dbReference type="Proteomes" id="UP000318103">
    <property type="component" value="Unassembled WGS sequence"/>
</dbReference>
<dbReference type="Pfam" id="PF00109">
    <property type="entry name" value="ketoacyl-synt"/>
    <property type="match status" value="1"/>
</dbReference>
<dbReference type="InterPro" id="IPR014030">
    <property type="entry name" value="Ketoacyl_synth_N"/>
</dbReference>
<dbReference type="AlphaFoldDB" id="A0A542SXD2"/>
<sequence>MNRRVVVTGMGAVTPLGNDAESTWQGLAEGRSGVGQLTSIDTTGHDVTIAGEVKDFDLADAVPAWVGLRRLLRPGTFGVGAAWEALRNAGVGKDTYDGADMGVSMGGSVDRPDLQWLVDVGALREETGRSDAFFPYAPSDSLSYSQSIPTAAMARMLDATGPMLGVSTACSGSAHAIGEAFRTLQEGDAQLMLAGGYDSLTSWLDLVGFSLLGALTKEYNDDPTRASRPFDGKRSGFVLGEGGVAFVLEDLEAARARGAHIFAEILGYGTSLNAWRVTDSPPDGSGAIESMQAAIADAGLEPSDIDYVAAHGTSTHGNDLSETTAIKKVFGDHAYRLLVSSPKSMAGHLTSAGAALSVFAAIGAINHGLVPPTINQETPDRKLDLDFVPNTARKHDVRHALINAFAFGGTNVGLVVGRYENEGAETEEQR</sequence>
<dbReference type="SMART" id="SM00825">
    <property type="entry name" value="PKS_KS"/>
    <property type="match status" value="1"/>
</dbReference>
<dbReference type="PANTHER" id="PTHR11712:SF336">
    <property type="entry name" value="3-OXOACYL-[ACYL-CARRIER-PROTEIN] SYNTHASE, MITOCHONDRIAL"/>
    <property type="match status" value="1"/>
</dbReference>
<evidence type="ECO:0000256" key="1">
    <source>
        <dbReference type="ARBA" id="ARBA00008467"/>
    </source>
</evidence>
<dbReference type="OrthoDB" id="9808669at2"/>
<evidence type="ECO:0000313" key="5">
    <source>
        <dbReference type="EMBL" id="TQK79262.1"/>
    </source>
</evidence>
<comment type="similarity">
    <text evidence="1 3">Belongs to the thiolase-like superfamily. Beta-ketoacyl-ACP synthases family.</text>
</comment>
<dbReference type="EMBL" id="VFNX01000007">
    <property type="protein sequence ID" value="TQK79262.1"/>
    <property type="molecule type" value="Genomic_DNA"/>
</dbReference>
<dbReference type="InterPro" id="IPR000794">
    <property type="entry name" value="Beta-ketoacyl_synthase"/>
</dbReference>
<evidence type="ECO:0000256" key="3">
    <source>
        <dbReference type="RuleBase" id="RU003694"/>
    </source>
</evidence>
<accession>A0A542SXD2</accession>
<comment type="caution">
    <text evidence="5">The sequence shown here is derived from an EMBL/GenBank/DDBJ whole genome shotgun (WGS) entry which is preliminary data.</text>
</comment>
<gene>
    <name evidence="5" type="ORF">FB563_8257</name>
</gene>
<dbReference type="SUPFAM" id="SSF53901">
    <property type="entry name" value="Thiolase-like"/>
    <property type="match status" value="2"/>
</dbReference>
<evidence type="ECO:0000313" key="6">
    <source>
        <dbReference type="Proteomes" id="UP000318103"/>
    </source>
</evidence>
<evidence type="ECO:0000259" key="4">
    <source>
        <dbReference type="PROSITE" id="PS52004"/>
    </source>
</evidence>
<proteinExistence type="inferred from homology"/>
<dbReference type="InterPro" id="IPR014031">
    <property type="entry name" value="Ketoacyl_synth_C"/>
</dbReference>
<dbReference type="Gene3D" id="3.40.47.10">
    <property type="match status" value="1"/>
</dbReference>
<dbReference type="Pfam" id="PF02801">
    <property type="entry name" value="Ketoacyl-synt_C"/>
    <property type="match status" value="1"/>
</dbReference>
<dbReference type="CDD" id="cd00834">
    <property type="entry name" value="KAS_I_II"/>
    <property type="match status" value="1"/>
</dbReference>
<dbReference type="InterPro" id="IPR016039">
    <property type="entry name" value="Thiolase-like"/>
</dbReference>
<keyword evidence="6" id="KW-1185">Reference proteome</keyword>
<dbReference type="GO" id="GO:0005829">
    <property type="term" value="C:cytosol"/>
    <property type="evidence" value="ECO:0007669"/>
    <property type="project" value="TreeGrafter"/>
</dbReference>
<dbReference type="InterPro" id="IPR020841">
    <property type="entry name" value="PKS_Beta-ketoAc_synthase_dom"/>
</dbReference>
<protein>
    <submittedName>
        <fullName evidence="5">3-oxoacyl-[acyl-carrier-protein] synthase II</fullName>
    </submittedName>
</protein>
<keyword evidence="2 3" id="KW-0808">Transferase</keyword>
<feature type="domain" description="Ketosynthase family 3 (KS3)" evidence="4">
    <location>
        <begin position="2"/>
        <end position="418"/>
    </location>
</feature>
<reference evidence="5 6" key="1">
    <citation type="submission" date="2019-06" db="EMBL/GenBank/DDBJ databases">
        <title>Sequencing the genomes of 1000 actinobacteria strains.</title>
        <authorList>
            <person name="Klenk H.-P."/>
        </authorList>
    </citation>
    <scope>NUCLEOTIDE SEQUENCE [LARGE SCALE GENOMIC DNA]</scope>
    <source>
        <strain evidence="5 6">DSM 41929</strain>
    </source>
</reference>
<dbReference type="PROSITE" id="PS52004">
    <property type="entry name" value="KS3_2"/>
    <property type="match status" value="1"/>
</dbReference>
<evidence type="ECO:0000256" key="2">
    <source>
        <dbReference type="ARBA" id="ARBA00022679"/>
    </source>
</evidence>